<dbReference type="PROSITE" id="PS50110">
    <property type="entry name" value="RESPONSE_REGULATORY"/>
    <property type="match status" value="2"/>
</dbReference>
<dbReference type="Gene3D" id="3.40.50.2300">
    <property type="match status" value="2"/>
</dbReference>
<dbReference type="Proteomes" id="UP000035352">
    <property type="component" value="Chromosome"/>
</dbReference>
<gene>
    <name evidence="5" type="ORF">AAW51_0027</name>
</gene>
<feature type="domain" description="Response regulatory" evidence="4">
    <location>
        <begin position="129"/>
        <end position="245"/>
    </location>
</feature>
<reference evidence="5 6" key="1">
    <citation type="submission" date="2015-05" db="EMBL/GenBank/DDBJ databases">
        <authorList>
            <person name="Tang B."/>
            <person name="Yu Y."/>
        </authorList>
    </citation>
    <scope>NUCLEOTIDE SEQUENCE [LARGE SCALE GENOMIC DNA]</scope>
    <source>
        <strain evidence="5 6">DSM 7029</strain>
    </source>
</reference>
<feature type="modified residue" description="4-aspartylphosphate" evidence="3">
    <location>
        <position position="178"/>
    </location>
</feature>
<dbReference type="PANTHER" id="PTHR45339">
    <property type="entry name" value="HYBRID SIGNAL TRANSDUCTION HISTIDINE KINASE J"/>
    <property type="match status" value="1"/>
</dbReference>
<dbReference type="EMBL" id="CP011371">
    <property type="protein sequence ID" value="AKJ26718.1"/>
    <property type="molecule type" value="Genomic_DNA"/>
</dbReference>
<dbReference type="SUPFAM" id="SSF52172">
    <property type="entry name" value="CheY-like"/>
    <property type="match status" value="2"/>
</dbReference>
<dbReference type="GO" id="GO:0000160">
    <property type="term" value="P:phosphorelay signal transduction system"/>
    <property type="evidence" value="ECO:0007669"/>
    <property type="project" value="InterPro"/>
</dbReference>
<organism evidence="5 6">
    <name type="scientific">Caldimonas brevitalea</name>
    <dbReference type="NCBI Taxonomy" id="413882"/>
    <lineage>
        <taxon>Bacteria</taxon>
        <taxon>Pseudomonadati</taxon>
        <taxon>Pseudomonadota</taxon>
        <taxon>Betaproteobacteria</taxon>
        <taxon>Burkholderiales</taxon>
        <taxon>Sphaerotilaceae</taxon>
        <taxon>Caldimonas</taxon>
    </lineage>
</organism>
<evidence type="ECO:0000259" key="4">
    <source>
        <dbReference type="PROSITE" id="PS50110"/>
    </source>
</evidence>
<evidence type="ECO:0000256" key="1">
    <source>
        <dbReference type="ARBA" id="ARBA00022553"/>
    </source>
</evidence>
<protein>
    <submittedName>
        <fullName evidence="5">Two-component response regulator</fullName>
    </submittedName>
</protein>
<evidence type="ECO:0000256" key="2">
    <source>
        <dbReference type="ARBA" id="ARBA00023012"/>
    </source>
</evidence>
<evidence type="ECO:0000256" key="3">
    <source>
        <dbReference type="PROSITE-ProRule" id="PRU00169"/>
    </source>
</evidence>
<dbReference type="OrthoDB" id="9179585at2"/>
<dbReference type="AlphaFoldDB" id="A0A0G3BFH1"/>
<dbReference type="InterPro" id="IPR011006">
    <property type="entry name" value="CheY-like_superfamily"/>
</dbReference>
<dbReference type="CDD" id="cd17548">
    <property type="entry name" value="REC_DivK-like"/>
    <property type="match status" value="1"/>
</dbReference>
<dbReference type="Pfam" id="PF00072">
    <property type="entry name" value="Response_reg"/>
    <property type="match status" value="2"/>
</dbReference>
<dbReference type="PATRIC" id="fig|413882.6.peg.28"/>
<dbReference type="STRING" id="413882.AAW51_0027"/>
<dbReference type="KEGG" id="pbh:AAW51_0027"/>
<feature type="modified residue" description="4-aspartylphosphate" evidence="3">
    <location>
        <position position="53"/>
    </location>
</feature>
<dbReference type="RefSeq" id="WP_083437956.1">
    <property type="nucleotide sequence ID" value="NZ_CP011371.1"/>
</dbReference>
<dbReference type="PANTHER" id="PTHR45339:SF1">
    <property type="entry name" value="HYBRID SIGNAL TRANSDUCTION HISTIDINE KINASE J"/>
    <property type="match status" value="1"/>
</dbReference>
<keyword evidence="6" id="KW-1185">Reference proteome</keyword>
<evidence type="ECO:0000313" key="5">
    <source>
        <dbReference type="EMBL" id="AKJ26718.1"/>
    </source>
</evidence>
<name>A0A0G3BFH1_9BURK</name>
<proteinExistence type="predicted"/>
<sequence>MPGRILVVDDNRLNLKLAADVLELDGYVVTTAADAEQALQRLQEMHPDLILMDIALPGMDGLTLTRRLKADPRYANTPIVALTAFAMKGDDEKALQAGCSGYITKPIDTRQLGRQVEQFLQQSTGPRVKVMVVEDDRVDLKLAGTVLEVSGHLVLSSRSAEAAVAAIAQDRPDVILLDLQLPGMDGLSFVRLLKASEATRDVPVVAVTAFPDRYREQELLAAGCAAYVTKPINTRELARQLEQAAAKGAPP</sequence>
<keyword evidence="2" id="KW-0902">Two-component regulatory system</keyword>
<dbReference type="InterPro" id="IPR001789">
    <property type="entry name" value="Sig_transdc_resp-reg_receiver"/>
</dbReference>
<dbReference type="SMART" id="SM00448">
    <property type="entry name" value="REC"/>
    <property type="match status" value="2"/>
</dbReference>
<accession>A0A0G3BFH1</accession>
<evidence type="ECO:0000313" key="6">
    <source>
        <dbReference type="Proteomes" id="UP000035352"/>
    </source>
</evidence>
<keyword evidence="1 3" id="KW-0597">Phosphoprotein</keyword>
<feature type="domain" description="Response regulatory" evidence="4">
    <location>
        <begin position="4"/>
        <end position="120"/>
    </location>
</feature>